<reference evidence="1" key="1">
    <citation type="submission" date="2021-01" db="EMBL/GenBank/DDBJ databases">
        <authorList>
            <person name="Corre E."/>
            <person name="Pelletier E."/>
            <person name="Niang G."/>
            <person name="Scheremetjew M."/>
            <person name="Finn R."/>
            <person name="Kale V."/>
            <person name="Holt S."/>
            <person name="Cochrane G."/>
            <person name="Meng A."/>
            <person name="Brown T."/>
            <person name="Cohen L."/>
        </authorList>
    </citation>
    <scope>NUCLEOTIDE SEQUENCE</scope>
    <source>
        <strain evidence="1">CCMP281</strain>
    </source>
</reference>
<dbReference type="AlphaFoldDB" id="A0A7S3BXW7"/>
<dbReference type="Gene3D" id="6.10.140.2150">
    <property type="match status" value="1"/>
</dbReference>
<dbReference type="EMBL" id="HBHX01067719">
    <property type="protein sequence ID" value="CAE0148499.1"/>
    <property type="molecule type" value="Transcribed_RNA"/>
</dbReference>
<proteinExistence type="predicted"/>
<sequence length="89" mass="9439">MDQRGWGIFTGQKPPTLTIPVGDQTPDYVDVLLKDLQESLTFLVANPSTKPTGNAAVYGSAASLPAEVLEGVLRGYVDLTLKVKPAAKP</sequence>
<name>A0A7S3BXW7_9EUKA</name>
<evidence type="ECO:0000313" key="1">
    <source>
        <dbReference type="EMBL" id="CAE0148499.1"/>
    </source>
</evidence>
<organism evidence="1">
    <name type="scientific">Haptolina ericina</name>
    <dbReference type="NCBI Taxonomy" id="156174"/>
    <lineage>
        <taxon>Eukaryota</taxon>
        <taxon>Haptista</taxon>
        <taxon>Haptophyta</taxon>
        <taxon>Prymnesiophyceae</taxon>
        <taxon>Prymnesiales</taxon>
        <taxon>Prymnesiaceae</taxon>
        <taxon>Haptolina</taxon>
    </lineage>
</organism>
<gene>
    <name evidence="1" type="ORF">HERI1096_LOCUS37404</name>
</gene>
<protein>
    <submittedName>
        <fullName evidence="1">Uncharacterized protein</fullName>
    </submittedName>
</protein>
<accession>A0A7S3BXW7</accession>